<dbReference type="PANTHER" id="PTHR30619">
    <property type="entry name" value="DNA INTERNALIZATION/COMPETENCE PROTEIN COMEC/REC2"/>
    <property type="match status" value="1"/>
</dbReference>
<comment type="caution">
    <text evidence="9">The sequence shown here is derived from an EMBL/GenBank/DDBJ whole genome shotgun (WGS) entry which is preliminary data.</text>
</comment>
<evidence type="ECO:0000256" key="6">
    <source>
        <dbReference type="SAM" id="Phobius"/>
    </source>
</evidence>
<gene>
    <name evidence="9" type="ORF">D778_02406</name>
</gene>
<dbReference type="PANTHER" id="PTHR30619:SF1">
    <property type="entry name" value="RECOMBINATION PROTEIN 2"/>
    <property type="match status" value="1"/>
</dbReference>
<dbReference type="Pfam" id="PF13567">
    <property type="entry name" value="DUF4131"/>
    <property type="match status" value="1"/>
</dbReference>
<feature type="transmembrane region" description="Helical" evidence="6">
    <location>
        <begin position="241"/>
        <end position="264"/>
    </location>
</feature>
<comment type="subcellular location">
    <subcellularLocation>
        <location evidence="1">Cell membrane</location>
        <topology evidence="1">Multi-pass membrane protein</topology>
    </subcellularLocation>
</comment>
<dbReference type="Pfam" id="PF03772">
    <property type="entry name" value="Competence"/>
    <property type="match status" value="1"/>
</dbReference>
<feature type="transmembrane region" description="Helical" evidence="6">
    <location>
        <begin position="468"/>
        <end position="488"/>
    </location>
</feature>
<evidence type="ECO:0000259" key="7">
    <source>
        <dbReference type="Pfam" id="PF03772"/>
    </source>
</evidence>
<feature type="transmembrane region" description="Helical" evidence="6">
    <location>
        <begin position="42"/>
        <end position="61"/>
    </location>
</feature>
<evidence type="ECO:0000313" key="9">
    <source>
        <dbReference type="EMBL" id="EMQ95572.1"/>
    </source>
</evidence>
<feature type="domain" description="DUF4131" evidence="8">
    <location>
        <begin position="17"/>
        <end position="176"/>
    </location>
</feature>
<feature type="domain" description="ComEC/Rec2-related protein" evidence="7">
    <location>
        <begin position="221"/>
        <end position="484"/>
    </location>
</feature>
<dbReference type="PATRIC" id="fig|1137281.3.peg.995"/>
<dbReference type="InterPro" id="IPR052159">
    <property type="entry name" value="Competence_DNA_uptake"/>
</dbReference>
<feature type="transmembrane region" description="Helical" evidence="6">
    <location>
        <begin position="321"/>
        <end position="340"/>
    </location>
</feature>
<evidence type="ECO:0000313" key="10">
    <source>
        <dbReference type="Proteomes" id="UP000012024"/>
    </source>
</evidence>
<dbReference type="AlphaFoldDB" id="M7MH41"/>
<dbReference type="NCBIfam" id="TIGR00360">
    <property type="entry name" value="ComEC_N-term"/>
    <property type="match status" value="1"/>
</dbReference>
<evidence type="ECO:0000256" key="1">
    <source>
        <dbReference type="ARBA" id="ARBA00004651"/>
    </source>
</evidence>
<keyword evidence="10" id="KW-1185">Reference proteome</keyword>
<dbReference type="InterPro" id="IPR004477">
    <property type="entry name" value="ComEC_N"/>
</dbReference>
<keyword evidence="3 6" id="KW-0812">Transmembrane</keyword>
<protein>
    <submittedName>
        <fullName evidence="9">Competence protein</fullName>
    </submittedName>
</protein>
<dbReference type="InterPro" id="IPR025405">
    <property type="entry name" value="DUF4131"/>
</dbReference>
<keyword evidence="2" id="KW-1003">Cell membrane</keyword>
<reference evidence="9 10" key="1">
    <citation type="submission" date="2012-12" db="EMBL/GenBank/DDBJ databases">
        <title>Genome assembly of Formosa sp. AK20.</title>
        <authorList>
            <person name="Kumar R."/>
            <person name="Khatri I."/>
            <person name="Vaidya B."/>
            <person name="Subramanian S."/>
            <person name="Pinnaka A."/>
        </authorList>
    </citation>
    <scope>NUCLEOTIDE SEQUENCE [LARGE SCALE GENOMIC DNA]</scope>
    <source>
        <strain evidence="9 10">AK20</strain>
    </source>
</reference>
<feature type="transmembrane region" description="Helical" evidence="6">
    <location>
        <begin position="376"/>
        <end position="397"/>
    </location>
</feature>
<keyword evidence="4 6" id="KW-1133">Transmembrane helix</keyword>
<evidence type="ECO:0000256" key="5">
    <source>
        <dbReference type="ARBA" id="ARBA00023136"/>
    </source>
</evidence>
<accession>M7MH41</accession>
<feature type="transmembrane region" description="Helical" evidence="6">
    <location>
        <begin position="403"/>
        <end position="430"/>
    </location>
</feature>
<feature type="transmembrane region" description="Helical" evidence="6">
    <location>
        <begin position="12"/>
        <end position="36"/>
    </location>
</feature>
<evidence type="ECO:0000256" key="4">
    <source>
        <dbReference type="ARBA" id="ARBA00022989"/>
    </source>
</evidence>
<feature type="transmembrane region" description="Helical" evidence="6">
    <location>
        <begin position="276"/>
        <end position="309"/>
    </location>
</feature>
<sequence length="669" mass="76219">MVLGILLAQVTDISLTGSVIITVILIVFLSIAYVLSKPLFTRNIWFGTIAFLTMVSLGVNIEKLHDQKLHKNHYTAYSNHLNETPSLIKLKVSNLLKSNTYNDRYVVKLLKIDSISVNGLALLNLKKDSLSSAFEVDDILFVKTSLLPIKSPINPGQFNYKSFLENKYIYSQMYGTYQETYIVSKEKHTLFGYANALRAHINQELKKYPFKPNERAIINALLLGQRNDISKEIYEDYKNSGAVHILAVSGLHVGIILLFLNMLFKPVGLLKHGRVYKIILIILCLWGFAVITGLSASVTRAALMFSLVAISLNYKRPTNTLNILACSAFIILLFKPNILFDVGFQLSYLAVIAIVTIYPLLYSFWQPKYWVVDKLWQAFIVSIAAQFGVLPISLYYFHQIPGLFFLSNVIVIPFLGVILAYGIAVIVLALCNILPNFVALFYGKIIGWMNQFFRWISQQEAFLFKDIAFNLLQVLTSYAIIVSIYHVYKHKDYKNLRMLLVAIILFQSASLYTKYQTKTDSIWMVFHKSQSSILGFQENGILQVHHSLDSTKLLNETMLVNYATKHHISEIKQEDILPLYRLNNKLLLIIDSLGVYQVSSFKPELVLLRDSPKINLVRLIDSLSPKLIIADGSNYKSYVMRWEATCKNKKVPFHHTYKKGAFVVNLKGD</sequence>
<keyword evidence="5 6" id="KW-0472">Membrane</keyword>
<dbReference type="eggNOG" id="COG0658">
    <property type="taxonomic scope" value="Bacteria"/>
</dbReference>
<name>M7MH41_9FLAO</name>
<proteinExistence type="predicted"/>
<evidence type="ECO:0000256" key="3">
    <source>
        <dbReference type="ARBA" id="ARBA00022692"/>
    </source>
</evidence>
<dbReference type="EMBL" id="ANLA01000005">
    <property type="protein sequence ID" value="EMQ95572.1"/>
    <property type="molecule type" value="Genomic_DNA"/>
</dbReference>
<dbReference type="GO" id="GO:0005886">
    <property type="term" value="C:plasma membrane"/>
    <property type="evidence" value="ECO:0007669"/>
    <property type="project" value="UniProtKB-SubCell"/>
</dbReference>
<evidence type="ECO:0000256" key="2">
    <source>
        <dbReference type="ARBA" id="ARBA00022475"/>
    </source>
</evidence>
<feature type="transmembrane region" description="Helical" evidence="6">
    <location>
        <begin position="437"/>
        <end position="456"/>
    </location>
</feature>
<dbReference type="Proteomes" id="UP000012024">
    <property type="component" value="Unassembled WGS sequence"/>
</dbReference>
<feature type="transmembrane region" description="Helical" evidence="6">
    <location>
        <begin position="346"/>
        <end position="364"/>
    </location>
</feature>
<evidence type="ECO:0000259" key="8">
    <source>
        <dbReference type="Pfam" id="PF13567"/>
    </source>
</evidence>
<organism evidence="9 10">
    <name type="scientific">Xanthomarina gelatinilytica</name>
    <dbReference type="NCBI Taxonomy" id="1137281"/>
    <lineage>
        <taxon>Bacteria</taxon>
        <taxon>Pseudomonadati</taxon>
        <taxon>Bacteroidota</taxon>
        <taxon>Flavobacteriia</taxon>
        <taxon>Flavobacteriales</taxon>
        <taxon>Flavobacteriaceae</taxon>
        <taxon>Xanthomarina</taxon>
    </lineage>
</organism>